<sequence length="245" mass="25483">MISHSGPASDPIRLSIDRVFNGPADSAHGGYACARFARGCGLPPPLAVTLLVPPPLDSAIEIFPGTTRCTVRADGQLIATVATLPKGVGGPVAAVDLRTAEAAAERFSNTDHPFPTCFVCGHGRSGGSGLRLRPGALADRPDTVACPWTPAAELGDPVPEEFVWSALDCPGGWAGTSSPVRAVLTRMSAEITGPVRAGRRHAVVGAVVRRHGRTRTVATALYTDTLQLVAKATATWTDFPDHTGH</sequence>
<comment type="caution">
    <text evidence="1">The sequence shown here is derived from an EMBL/GenBank/DDBJ whole genome shotgun (WGS) entry which is preliminary data.</text>
</comment>
<organism evidence="1 2">
    <name type="scientific">Nocardia terpenica</name>
    <dbReference type="NCBI Taxonomy" id="455432"/>
    <lineage>
        <taxon>Bacteria</taxon>
        <taxon>Bacillati</taxon>
        <taxon>Actinomycetota</taxon>
        <taxon>Actinomycetes</taxon>
        <taxon>Mycobacteriales</taxon>
        <taxon>Nocardiaceae</taxon>
        <taxon>Nocardia</taxon>
    </lineage>
</organism>
<dbReference type="RefSeq" id="WP_067592096.1">
    <property type="nucleotide sequence ID" value="NZ_JABMCZ010000001.1"/>
</dbReference>
<dbReference type="EMBL" id="LWGR01000007">
    <property type="protein sequence ID" value="KZM73884.1"/>
    <property type="molecule type" value="Genomic_DNA"/>
</dbReference>
<dbReference type="STRING" id="455432.AWN90_35735"/>
<reference evidence="1 2" key="1">
    <citation type="submission" date="2016-04" db="EMBL/GenBank/DDBJ databases">
        <authorList>
            <person name="Evans L.H."/>
            <person name="Alamgir A."/>
            <person name="Owens N."/>
            <person name="Weber N.D."/>
            <person name="Virtaneva K."/>
            <person name="Barbian K."/>
            <person name="Babar A."/>
            <person name="Rosenke K."/>
        </authorList>
    </citation>
    <scope>NUCLEOTIDE SEQUENCE [LARGE SCALE GENOMIC DNA]</scope>
    <source>
        <strain evidence="1 2">IFM 0406</strain>
    </source>
</reference>
<evidence type="ECO:0008006" key="3">
    <source>
        <dbReference type="Google" id="ProtNLM"/>
    </source>
</evidence>
<dbReference type="SUPFAM" id="SSF54637">
    <property type="entry name" value="Thioesterase/thiol ester dehydrase-isomerase"/>
    <property type="match status" value="1"/>
</dbReference>
<dbReference type="OrthoDB" id="5495835at2"/>
<dbReference type="InterPro" id="IPR029069">
    <property type="entry name" value="HotDog_dom_sf"/>
</dbReference>
<proteinExistence type="predicted"/>
<dbReference type="Proteomes" id="UP000076512">
    <property type="component" value="Unassembled WGS sequence"/>
</dbReference>
<accession>A0A164N1P4</accession>
<dbReference type="Gene3D" id="3.10.129.10">
    <property type="entry name" value="Hotdog Thioesterase"/>
    <property type="match status" value="1"/>
</dbReference>
<dbReference type="AlphaFoldDB" id="A0A164N1P4"/>
<name>A0A164N1P4_9NOCA</name>
<evidence type="ECO:0000313" key="1">
    <source>
        <dbReference type="EMBL" id="KZM73884.1"/>
    </source>
</evidence>
<protein>
    <recommendedName>
        <fullName evidence="3">Thioesterase family protein</fullName>
    </recommendedName>
</protein>
<keyword evidence="2" id="KW-1185">Reference proteome</keyword>
<evidence type="ECO:0000313" key="2">
    <source>
        <dbReference type="Proteomes" id="UP000076512"/>
    </source>
</evidence>
<gene>
    <name evidence="1" type="ORF">AWN90_35735</name>
</gene>